<feature type="domain" description="Prepilin type IV endopeptidase peptidase" evidence="8">
    <location>
        <begin position="144"/>
        <end position="260"/>
    </location>
</feature>
<keyword evidence="4 7" id="KW-0812">Transmembrane</keyword>
<evidence type="ECO:0000256" key="7">
    <source>
        <dbReference type="SAM" id="Phobius"/>
    </source>
</evidence>
<name>A0A0F0LPV5_9MICO</name>
<evidence type="ECO:0000256" key="1">
    <source>
        <dbReference type="ARBA" id="ARBA00004651"/>
    </source>
</evidence>
<organism evidence="10 11">
    <name type="scientific">Microbacterium azadirachtae</name>
    <dbReference type="NCBI Taxonomy" id="582680"/>
    <lineage>
        <taxon>Bacteria</taxon>
        <taxon>Bacillati</taxon>
        <taxon>Actinomycetota</taxon>
        <taxon>Actinomycetes</taxon>
        <taxon>Micrococcales</taxon>
        <taxon>Microbacteriaceae</taxon>
        <taxon>Microbacterium</taxon>
    </lineage>
</organism>
<feature type="transmembrane region" description="Helical" evidence="7">
    <location>
        <begin position="165"/>
        <end position="185"/>
    </location>
</feature>
<evidence type="ECO:0000256" key="4">
    <source>
        <dbReference type="ARBA" id="ARBA00022692"/>
    </source>
</evidence>
<comment type="caution">
    <text evidence="10">The sequence shown here is derived from an EMBL/GenBank/DDBJ whole genome shotgun (WGS) entry which is preliminary data.</text>
</comment>
<feature type="domain" description="Prepilin peptidase A24 N-terminal" evidence="9">
    <location>
        <begin position="12"/>
        <end position="92"/>
    </location>
</feature>
<dbReference type="GO" id="GO:0006465">
    <property type="term" value="P:signal peptide processing"/>
    <property type="evidence" value="ECO:0007669"/>
    <property type="project" value="TreeGrafter"/>
</dbReference>
<feature type="transmembrane region" description="Helical" evidence="7">
    <location>
        <begin position="278"/>
        <end position="299"/>
    </location>
</feature>
<gene>
    <name evidence="10" type="primary">comC</name>
    <name evidence="10" type="ORF">RS86_01082</name>
</gene>
<dbReference type="InterPro" id="IPR050882">
    <property type="entry name" value="Prepilin_peptidase/N-MTase"/>
</dbReference>
<feature type="transmembrane region" description="Helical" evidence="7">
    <location>
        <begin position="221"/>
        <end position="239"/>
    </location>
</feature>
<reference evidence="10 11" key="1">
    <citation type="submission" date="2015-02" db="EMBL/GenBank/DDBJ databases">
        <title>Draft genome sequences of ten Microbacterium spp. with emphasis on heavy metal contaminated environments.</title>
        <authorList>
            <person name="Corretto E."/>
        </authorList>
    </citation>
    <scope>NUCLEOTIDE SEQUENCE [LARGE SCALE GENOMIC DNA]</scope>
    <source>
        <strain evidence="10 11">ARN176</strain>
    </source>
</reference>
<dbReference type="Pfam" id="PF06750">
    <property type="entry name" value="A24_N_bact"/>
    <property type="match status" value="1"/>
</dbReference>
<dbReference type="GO" id="GO:0005886">
    <property type="term" value="C:plasma membrane"/>
    <property type="evidence" value="ECO:0007669"/>
    <property type="project" value="UniProtKB-SubCell"/>
</dbReference>
<evidence type="ECO:0000256" key="3">
    <source>
        <dbReference type="ARBA" id="ARBA00022475"/>
    </source>
</evidence>
<dbReference type="Pfam" id="PF01478">
    <property type="entry name" value="Peptidase_A24"/>
    <property type="match status" value="1"/>
</dbReference>
<dbReference type="PANTHER" id="PTHR30487:SF0">
    <property type="entry name" value="PREPILIN LEADER PEPTIDASE_N-METHYLTRANSFERASE-RELATED"/>
    <property type="match status" value="1"/>
</dbReference>
<evidence type="ECO:0000256" key="2">
    <source>
        <dbReference type="ARBA" id="ARBA00005801"/>
    </source>
</evidence>
<dbReference type="RefSeq" id="WP_152642080.1">
    <property type="nucleotide sequence ID" value="NZ_JYIX01000029.1"/>
</dbReference>
<keyword evidence="5 7" id="KW-1133">Transmembrane helix</keyword>
<protein>
    <submittedName>
        <fullName evidence="10">Type 4 prepilin-like proteins leader peptide-processing enzyme</fullName>
    </submittedName>
</protein>
<accession>A0A0F0LPV5</accession>
<evidence type="ECO:0000259" key="9">
    <source>
        <dbReference type="Pfam" id="PF06750"/>
    </source>
</evidence>
<comment type="similarity">
    <text evidence="2">Belongs to the peptidase A24 family.</text>
</comment>
<dbReference type="PATRIC" id="fig|582680.6.peg.1113"/>
<dbReference type="GO" id="GO:0004190">
    <property type="term" value="F:aspartic-type endopeptidase activity"/>
    <property type="evidence" value="ECO:0007669"/>
    <property type="project" value="InterPro"/>
</dbReference>
<proteinExistence type="inferred from homology"/>
<dbReference type="Gene3D" id="1.20.120.1220">
    <property type="match status" value="1"/>
</dbReference>
<evidence type="ECO:0000313" key="11">
    <source>
        <dbReference type="Proteomes" id="UP000033740"/>
    </source>
</evidence>
<feature type="transmembrane region" description="Helical" evidence="7">
    <location>
        <begin position="245"/>
        <end position="266"/>
    </location>
</feature>
<dbReference type="InterPro" id="IPR000045">
    <property type="entry name" value="Prepilin_IV_endopep_pep"/>
</dbReference>
<dbReference type="STRING" id="582680.RS86_01082"/>
<dbReference type="Proteomes" id="UP000033740">
    <property type="component" value="Unassembled WGS sequence"/>
</dbReference>
<dbReference type="EMBL" id="JYIX01000029">
    <property type="protein sequence ID" value="KJL34295.1"/>
    <property type="molecule type" value="Genomic_DNA"/>
</dbReference>
<dbReference type="InterPro" id="IPR010627">
    <property type="entry name" value="Prepilin_pept_A24_N"/>
</dbReference>
<dbReference type="AlphaFoldDB" id="A0A0F0LPV5"/>
<sequence>MMPLLVLAVAGLYGLVIGSFLNVVAYRVPAGIPLVRESRCPSCGEHIRWWQNVPVISWVLLRGRCASCAARISGRYPLVEAATGVAFAGVAWWAMTAGLSRSVAGGADAPSSLGVPGIAGVGDPTVTWSSGPAVWIVLVAFLGFAAVSIVLTLIDLDTQRLPSAIVLPSIAGAVVLLGAAAVVAAATGSSDAGWGDLLRALAGAAILYAFYFTLRRIKPRGMGGGDVRLAALVGLYLGWTGWGALAVGAFAAFLFAGIYAGVLMLLRRVGRKTAIPFGPWMIAGAWAGIALGEPVWRWYLGLLGMH</sequence>
<dbReference type="PANTHER" id="PTHR30487">
    <property type="entry name" value="TYPE 4 PREPILIN-LIKE PROTEINS LEADER PEPTIDE-PROCESSING ENZYME"/>
    <property type="match status" value="1"/>
</dbReference>
<evidence type="ECO:0000259" key="8">
    <source>
        <dbReference type="Pfam" id="PF01478"/>
    </source>
</evidence>
<comment type="subcellular location">
    <subcellularLocation>
        <location evidence="1">Cell membrane</location>
        <topology evidence="1">Multi-pass membrane protein</topology>
    </subcellularLocation>
</comment>
<keyword evidence="6 7" id="KW-0472">Membrane</keyword>
<evidence type="ECO:0000256" key="5">
    <source>
        <dbReference type="ARBA" id="ARBA00022989"/>
    </source>
</evidence>
<evidence type="ECO:0000313" key="10">
    <source>
        <dbReference type="EMBL" id="KJL34295.1"/>
    </source>
</evidence>
<feature type="transmembrane region" description="Helical" evidence="7">
    <location>
        <begin position="197"/>
        <end position="214"/>
    </location>
</feature>
<keyword evidence="3" id="KW-1003">Cell membrane</keyword>
<feature type="transmembrane region" description="Helical" evidence="7">
    <location>
        <begin position="133"/>
        <end position="153"/>
    </location>
</feature>
<keyword evidence="11" id="KW-1185">Reference proteome</keyword>
<evidence type="ECO:0000256" key="6">
    <source>
        <dbReference type="ARBA" id="ARBA00023136"/>
    </source>
</evidence>